<sequence length="396" mass="45559">MNLYTPAGGLFGTHVTWSDIEEDMQRELNTTASFGPNKAVKDIGEGNGFMSKILLIEPDWQHKDKEVPDKFVVKILTQLAMQKLTAEVAEQKKMENVFNDPEFMASLEKRQKKIYCMKKFSESNPLKGYIIMGYMENITPVHIYETLTPAQLKQILRNKAIIEATSLNLTSEERDQLTTSPFKELFAEFYSKESLDAAMTVFRKFEGCKFEEKATRLGKILPDLSDLSRADSLSEECGMDRVLCHGDLWSMNTLWRKEENELSLAALIDYQTAHFGCAGTDLVRLFATCLSGKDRRAHWEELLEVFYGYLSEELGGRKAPYTLEQLKESYRRFFPLGGYMTVPMIGPLFEALFKNPDEELRQKCLEIVSEKIDCILDDIFYYHDRNIRLQKGEQVA</sequence>
<reference evidence="3" key="1">
    <citation type="submission" date="2020-12" db="UniProtKB">
        <authorList>
            <consortium name="WormBaseParasite"/>
        </authorList>
    </citation>
    <scope>IDENTIFICATION</scope>
    <source>
        <strain evidence="3">MHco3</strain>
    </source>
</reference>
<evidence type="ECO:0000313" key="3">
    <source>
        <dbReference type="WBParaSite" id="HCON_00155340-00001"/>
    </source>
</evidence>
<dbReference type="InterPro" id="IPR012877">
    <property type="entry name" value="Dhs-27"/>
</dbReference>
<keyword evidence="2" id="KW-1185">Reference proteome</keyword>
<proteinExistence type="predicted"/>
<dbReference type="SMART" id="SM00587">
    <property type="entry name" value="CHK"/>
    <property type="match status" value="1"/>
</dbReference>
<dbReference type="OrthoDB" id="5915577at2759"/>
<evidence type="ECO:0000313" key="2">
    <source>
        <dbReference type="Proteomes" id="UP000025227"/>
    </source>
</evidence>
<dbReference type="SUPFAM" id="SSF56112">
    <property type="entry name" value="Protein kinase-like (PK-like)"/>
    <property type="match status" value="1"/>
</dbReference>
<dbReference type="InterPro" id="IPR015897">
    <property type="entry name" value="CHK_kinase-like"/>
</dbReference>
<dbReference type="OMA" id="MPMYGPI"/>
<dbReference type="Proteomes" id="UP000025227">
    <property type="component" value="Unplaced"/>
</dbReference>
<feature type="domain" description="CHK kinase-like" evidence="1">
    <location>
        <begin position="129"/>
        <end position="316"/>
    </location>
</feature>
<dbReference type="WBParaSite" id="HCON_00155340-00001">
    <property type="protein sequence ID" value="HCON_00155340-00001"/>
    <property type="gene ID" value="HCON_00155340"/>
</dbReference>
<protein>
    <submittedName>
        <fullName evidence="3">CHK domain-containing protein</fullName>
    </submittedName>
</protein>
<dbReference type="InterPro" id="IPR011009">
    <property type="entry name" value="Kinase-like_dom_sf"/>
</dbReference>
<dbReference type="Gene3D" id="3.90.1200.10">
    <property type="match status" value="1"/>
</dbReference>
<dbReference type="AlphaFoldDB" id="A0A7I4YWV0"/>
<evidence type="ECO:0000259" key="1">
    <source>
        <dbReference type="SMART" id="SM00587"/>
    </source>
</evidence>
<accession>A0A7I4YWV0</accession>
<dbReference type="PANTHER" id="PTHR23020:SF8">
    <property type="entry name" value="CHK KINASE-LIKE DOMAIN-CONTAINING PROTEIN"/>
    <property type="match status" value="1"/>
</dbReference>
<dbReference type="InterPro" id="IPR052961">
    <property type="entry name" value="Oxido-Kinase-like_Enzymes"/>
</dbReference>
<organism evidence="2 3">
    <name type="scientific">Haemonchus contortus</name>
    <name type="common">Barber pole worm</name>
    <dbReference type="NCBI Taxonomy" id="6289"/>
    <lineage>
        <taxon>Eukaryota</taxon>
        <taxon>Metazoa</taxon>
        <taxon>Ecdysozoa</taxon>
        <taxon>Nematoda</taxon>
        <taxon>Chromadorea</taxon>
        <taxon>Rhabditida</taxon>
        <taxon>Rhabditina</taxon>
        <taxon>Rhabditomorpha</taxon>
        <taxon>Strongyloidea</taxon>
        <taxon>Trichostrongylidae</taxon>
        <taxon>Haemonchus</taxon>
    </lineage>
</organism>
<dbReference type="Pfam" id="PF07914">
    <property type="entry name" value="DUF1679"/>
    <property type="match status" value="1"/>
</dbReference>
<dbReference type="PANTHER" id="PTHR23020">
    <property type="entry name" value="UNCHARACTERIZED NUCLEAR HORMONE RECEPTOR-RELATED"/>
    <property type="match status" value="1"/>
</dbReference>
<name>A0A7I4YWV0_HAECO</name>